<keyword evidence="1" id="KW-0285">Flavoprotein</keyword>
<dbReference type="SMART" id="SM00100">
    <property type="entry name" value="cNMP"/>
    <property type="match status" value="1"/>
</dbReference>
<dbReference type="GO" id="GO:0016491">
    <property type="term" value="F:oxidoreductase activity"/>
    <property type="evidence" value="ECO:0007669"/>
    <property type="project" value="UniProtKB-KW"/>
</dbReference>
<keyword evidence="5" id="KW-1185">Reference proteome</keyword>
<dbReference type="PROSITE" id="PS50042">
    <property type="entry name" value="CNMP_BINDING_3"/>
    <property type="match status" value="1"/>
</dbReference>
<dbReference type="Pfam" id="PF07992">
    <property type="entry name" value="Pyr_redox_2"/>
    <property type="match status" value="1"/>
</dbReference>
<evidence type="ECO:0000313" key="4">
    <source>
        <dbReference type="EMBL" id="RXH54492.1"/>
    </source>
</evidence>
<dbReference type="Proteomes" id="UP000289437">
    <property type="component" value="Unassembled WGS sequence"/>
</dbReference>
<evidence type="ECO:0000313" key="5">
    <source>
        <dbReference type="Proteomes" id="UP000289437"/>
    </source>
</evidence>
<dbReference type="InterPro" id="IPR018490">
    <property type="entry name" value="cNMP-bd_dom_sf"/>
</dbReference>
<dbReference type="PRINTS" id="PR00469">
    <property type="entry name" value="PNDRDTASEII"/>
</dbReference>
<sequence length="591" mass="63350">MARRPTTKGNGTNGSDERSILRVRSVDASVIVERTTPIGAGDLHMSTDNNENHSVLFPRLDAQSLRTLQRKGTVRKTTVGEVLFNRETLQHGLFVVLSGSIDLVGVANGHDSIISVLAQGEFTGELTQLSGRRSLVSCRVSTAGEVLEVDRASLRHIMQTDAVVGNLLLNAFVQRRIYLIANAVGDAVLIGSTHSSDTLRLRSFLVRNGHPYTYLDIDEDPDIQSVLDQFGIEVADIPVLICRGDVVLRAPSNAEAAVCFDLNAGVDQTDVFDVVIVGAGPSGLAAAVYAASEGLNVLVVESNAPGGQAGSSSRIENYLGFPFGISGQELADAAYIQAEKFGARLSIARSACTVQCEQHPYRIKLDDGTLIQTRTVVVATGSRYRRLDIPNVARFDGNGVYYGATQLEAPLCQGEAVVIVGGGNSAGQAAIFLSSFATKVYLLVRGPNLKTNMSKYLISRIEASPTIILKTRTTVVALEGGDRLEGIRWMDHLTGESEDHEVRRLFMMAGADPNTSWVSGCLSLDTKGFIMTGTSVLADWSLQRAPYPLETNVPGVFAVGDVRAESVKRVASAVGEGSMCIQFVHRALANQ</sequence>
<keyword evidence="2" id="KW-0560">Oxidoreductase</keyword>
<comment type="caution">
    <text evidence="4">The sequence shown here is derived from an EMBL/GenBank/DDBJ whole genome shotgun (WGS) entry which is preliminary data.</text>
</comment>
<evidence type="ECO:0000256" key="1">
    <source>
        <dbReference type="ARBA" id="ARBA00022630"/>
    </source>
</evidence>
<organism evidence="4 5">
    <name type="scientific">Granulicella sibirica</name>
    <dbReference type="NCBI Taxonomy" id="2479048"/>
    <lineage>
        <taxon>Bacteria</taxon>
        <taxon>Pseudomonadati</taxon>
        <taxon>Acidobacteriota</taxon>
        <taxon>Terriglobia</taxon>
        <taxon>Terriglobales</taxon>
        <taxon>Acidobacteriaceae</taxon>
        <taxon>Granulicella</taxon>
    </lineage>
</organism>
<dbReference type="PRINTS" id="PR00368">
    <property type="entry name" value="FADPNR"/>
</dbReference>
<dbReference type="CDD" id="cd00038">
    <property type="entry name" value="CAP_ED"/>
    <property type="match status" value="1"/>
</dbReference>
<reference evidence="5" key="2">
    <citation type="submission" date="2019-02" db="EMBL/GenBank/DDBJ databases">
        <title>Granulicella sibirica sp. nov., a psychrotolerant acidobacterium isolated from an organic soil layer in forested tundra, West Siberia.</title>
        <authorList>
            <person name="Oshkin I.Y."/>
            <person name="Kulichevskaya I.S."/>
            <person name="Rijpstra W.I.C."/>
            <person name="Sinninghe Damste J.S."/>
            <person name="Rakitin A.L."/>
            <person name="Ravin N.V."/>
            <person name="Dedysh S.N."/>
        </authorList>
    </citation>
    <scope>NUCLEOTIDE SEQUENCE [LARGE SCALE GENOMIC DNA]</scope>
    <source>
        <strain evidence="5">AF10</strain>
    </source>
</reference>
<dbReference type="InterPro" id="IPR014710">
    <property type="entry name" value="RmlC-like_jellyroll"/>
</dbReference>
<dbReference type="InterPro" id="IPR050097">
    <property type="entry name" value="Ferredoxin-NADP_redctase_2"/>
</dbReference>
<name>A0A4Q0SVR8_9BACT</name>
<dbReference type="Gene3D" id="3.50.50.60">
    <property type="entry name" value="FAD/NAD(P)-binding domain"/>
    <property type="match status" value="2"/>
</dbReference>
<dbReference type="SUPFAM" id="SSF51905">
    <property type="entry name" value="FAD/NAD(P)-binding domain"/>
    <property type="match status" value="1"/>
</dbReference>
<evidence type="ECO:0000259" key="3">
    <source>
        <dbReference type="PROSITE" id="PS50042"/>
    </source>
</evidence>
<reference evidence="4 5" key="1">
    <citation type="submission" date="2018-11" db="EMBL/GenBank/DDBJ databases">
        <authorList>
            <person name="Mardanov A.V."/>
            <person name="Ravin N.V."/>
            <person name="Dedysh S.N."/>
        </authorList>
    </citation>
    <scope>NUCLEOTIDE SEQUENCE [LARGE SCALE GENOMIC DNA]</scope>
    <source>
        <strain evidence="4 5">AF10</strain>
    </source>
</reference>
<protein>
    <submittedName>
        <fullName evidence="4">Thioredoxin reductase</fullName>
    </submittedName>
</protein>
<evidence type="ECO:0000256" key="2">
    <source>
        <dbReference type="ARBA" id="ARBA00023002"/>
    </source>
</evidence>
<dbReference type="SUPFAM" id="SSF51206">
    <property type="entry name" value="cAMP-binding domain-like"/>
    <property type="match status" value="1"/>
</dbReference>
<dbReference type="Gene3D" id="2.60.120.10">
    <property type="entry name" value="Jelly Rolls"/>
    <property type="match status" value="1"/>
</dbReference>
<dbReference type="InterPro" id="IPR000595">
    <property type="entry name" value="cNMP-bd_dom"/>
</dbReference>
<dbReference type="AlphaFoldDB" id="A0A4Q0SVR8"/>
<dbReference type="PANTHER" id="PTHR48105">
    <property type="entry name" value="THIOREDOXIN REDUCTASE 1-RELATED-RELATED"/>
    <property type="match status" value="1"/>
</dbReference>
<dbReference type="EMBL" id="RDSM01000003">
    <property type="protein sequence ID" value="RXH54492.1"/>
    <property type="molecule type" value="Genomic_DNA"/>
</dbReference>
<gene>
    <name evidence="4" type="ORF">GRAN_3595</name>
</gene>
<proteinExistence type="predicted"/>
<feature type="domain" description="Cyclic nucleotide-binding" evidence="3">
    <location>
        <begin position="56"/>
        <end position="175"/>
    </location>
</feature>
<dbReference type="InterPro" id="IPR023753">
    <property type="entry name" value="FAD/NAD-binding_dom"/>
</dbReference>
<dbReference type="Pfam" id="PF00027">
    <property type="entry name" value="cNMP_binding"/>
    <property type="match status" value="1"/>
</dbReference>
<dbReference type="InterPro" id="IPR036188">
    <property type="entry name" value="FAD/NAD-bd_sf"/>
</dbReference>
<accession>A0A4Q0SVR8</accession>